<accession>A0A935UGM8</accession>
<name>A0A935UGM8_9PROT</name>
<gene>
    <name evidence="2" type="ORF">IPJ27_07420</name>
</gene>
<dbReference type="EMBL" id="JADJMH010000005">
    <property type="protein sequence ID" value="MBK7674600.1"/>
    <property type="molecule type" value="Genomic_DNA"/>
</dbReference>
<evidence type="ECO:0000256" key="1">
    <source>
        <dbReference type="SAM" id="MobiDB-lite"/>
    </source>
</evidence>
<organism evidence="2 3">
    <name type="scientific">Candidatus Accumulibacter proximus</name>
    <dbReference type="NCBI Taxonomy" id="2954385"/>
    <lineage>
        <taxon>Bacteria</taxon>
        <taxon>Pseudomonadati</taxon>
        <taxon>Pseudomonadota</taxon>
        <taxon>Betaproteobacteria</taxon>
        <taxon>Candidatus Accumulibacter</taxon>
    </lineage>
</organism>
<feature type="compositionally biased region" description="Low complexity" evidence="1">
    <location>
        <begin position="27"/>
        <end position="37"/>
    </location>
</feature>
<evidence type="ECO:0000313" key="3">
    <source>
        <dbReference type="Proteomes" id="UP000697998"/>
    </source>
</evidence>
<sequence length="58" mass="6352">MTTPTRCTPRIMPSLAIETRTQVAPKSSSSRVATYSASRREIEMASSQFGPQAVDHAR</sequence>
<comment type="caution">
    <text evidence="2">The sequence shown here is derived from an EMBL/GenBank/DDBJ whole genome shotgun (WGS) entry which is preliminary data.</text>
</comment>
<protein>
    <submittedName>
        <fullName evidence="2">Uncharacterized protein</fullName>
    </submittedName>
</protein>
<feature type="region of interest" description="Disordered" evidence="1">
    <location>
        <begin position="20"/>
        <end position="58"/>
    </location>
</feature>
<dbReference type="Proteomes" id="UP000697998">
    <property type="component" value="Unassembled WGS sequence"/>
</dbReference>
<evidence type="ECO:0000313" key="2">
    <source>
        <dbReference type="EMBL" id="MBK7674600.1"/>
    </source>
</evidence>
<dbReference type="AlphaFoldDB" id="A0A935UGM8"/>
<reference evidence="2 3" key="1">
    <citation type="submission" date="2020-10" db="EMBL/GenBank/DDBJ databases">
        <title>Connecting structure to function with the recovery of over 1000 high-quality activated sludge metagenome-assembled genomes encoding full-length rRNA genes using long-read sequencing.</title>
        <authorList>
            <person name="Singleton C.M."/>
            <person name="Petriglieri F."/>
            <person name="Kristensen J.M."/>
            <person name="Kirkegaard R.H."/>
            <person name="Michaelsen T.Y."/>
            <person name="Andersen M.H."/>
            <person name="Karst S.M."/>
            <person name="Dueholm M.S."/>
            <person name="Nielsen P.H."/>
            <person name="Albertsen M."/>
        </authorList>
    </citation>
    <scope>NUCLEOTIDE SEQUENCE [LARGE SCALE GENOMIC DNA]</scope>
    <source>
        <strain evidence="2">EsbW_18-Q3-R4-48_BATAC.285</strain>
    </source>
</reference>
<proteinExistence type="predicted"/>